<gene>
    <name evidence="12" type="ORF">DC041_0005185</name>
</gene>
<dbReference type="InterPro" id="IPR010989">
    <property type="entry name" value="SNARE"/>
</dbReference>
<evidence type="ECO:0000256" key="9">
    <source>
        <dbReference type="ARBA" id="ARBA00023136"/>
    </source>
</evidence>
<dbReference type="InterPro" id="IPR000727">
    <property type="entry name" value="T_SNARE_dom"/>
</dbReference>
<protein>
    <submittedName>
        <fullName evidence="12">Syntaxin 6</fullName>
    </submittedName>
</protein>
<dbReference type="Pfam" id="PF09177">
    <property type="entry name" value="STX6_10_61_N"/>
    <property type="match status" value="1"/>
</dbReference>
<dbReference type="GO" id="GO:0015031">
    <property type="term" value="P:protein transport"/>
    <property type="evidence" value="ECO:0007669"/>
    <property type="project" value="UniProtKB-KW"/>
</dbReference>
<keyword evidence="7" id="KW-0333">Golgi apparatus</keyword>
<dbReference type="AlphaFoldDB" id="A0A430Q252"/>
<accession>A0A430Q252</accession>
<reference evidence="12 13" key="1">
    <citation type="journal article" date="2019" name="PLoS Pathog.">
        <title>Genome sequence of the bovine parasite Schistosoma bovis Tanzania.</title>
        <authorList>
            <person name="Oey H."/>
            <person name="Zakrzewski M."/>
            <person name="Gobert G."/>
            <person name="Gravermann K."/>
            <person name="Stoye J."/>
            <person name="Jones M."/>
            <person name="Mcmanus D."/>
            <person name="Krause L."/>
        </authorList>
    </citation>
    <scope>NUCLEOTIDE SEQUENCE [LARGE SCALE GENOMIC DNA]</scope>
    <source>
        <strain evidence="12 13">TAN1997</strain>
    </source>
</reference>
<evidence type="ECO:0000256" key="6">
    <source>
        <dbReference type="ARBA" id="ARBA00022989"/>
    </source>
</evidence>
<keyword evidence="8" id="KW-0175">Coiled coil</keyword>
<keyword evidence="3" id="KW-0813">Transport</keyword>
<evidence type="ECO:0000313" key="12">
    <source>
        <dbReference type="EMBL" id="RTG81763.1"/>
    </source>
</evidence>
<comment type="similarity">
    <text evidence="2">Belongs to the syntaxin family.</text>
</comment>
<dbReference type="STRING" id="6184.A0A430Q252"/>
<evidence type="ECO:0000256" key="1">
    <source>
        <dbReference type="ARBA" id="ARBA00004409"/>
    </source>
</evidence>
<evidence type="ECO:0000256" key="10">
    <source>
        <dbReference type="SAM" id="Phobius"/>
    </source>
</evidence>
<dbReference type="FunFam" id="1.20.5.110:FF:000006">
    <property type="entry name" value="Syntaxin 6"/>
    <property type="match status" value="1"/>
</dbReference>
<evidence type="ECO:0000256" key="7">
    <source>
        <dbReference type="ARBA" id="ARBA00023034"/>
    </source>
</evidence>
<dbReference type="SMART" id="SM00397">
    <property type="entry name" value="t_SNARE"/>
    <property type="match status" value="1"/>
</dbReference>
<dbReference type="Gene3D" id="1.20.58.90">
    <property type="match status" value="1"/>
</dbReference>
<dbReference type="SUPFAM" id="SSF58038">
    <property type="entry name" value="SNARE fusion complex"/>
    <property type="match status" value="1"/>
</dbReference>
<keyword evidence="6 10" id="KW-1133">Transmembrane helix</keyword>
<evidence type="ECO:0000256" key="4">
    <source>
        <dbReference type="ARBA" id="ARBA00022692"/>
    </source>
</evidence>
<dbReference type="Gene3D" id="1.20.5.110">
    <property type="match status" value="1"/>
</dbReference>
<dbReference type="CDD" id="cd15851">
    <property type="entry name" value="SNARE_Syntaxin6"/>
    <property type="match status" value="1"/>
</dbReference>
<dbReference type="GO" id="GO:0000139">
    <property type="term" value="C:Golgi membrane"/>
    <property type="evidence" value="ECO:0007669"/>
    <property type="project" value="UniProtKB-SubCell"/>
</dbReference>
<proteinExistence type="inferred from homology"/>
<sequence length="297" mass="33819">MDDTDPYFCMQDEVFKNLQLAKTLYEDWRGGSNPGDQKLLTKIRQTIKNIEWDLMDLQSCFPSQTSISELSNNENNLLYFQLYVNTETIGAVENNPIKFRLSDNDISARRQFLTEAKNVVKNVKNCLNSSDNGSKRNDSPIDFTVHIAPRSSSPPSSVLCNGDLKVNDQTTNKTQSSKRINSHIKKSSPSSNIYSIHYDPLTEQKQLLYEQDNRLDQLGTTISNLKGMSQRIGDELGDQVVLLDDFNNEMVSTESRLDSVTKRTARLLHLNTDRRQWCAIFSLLITLIVILILFSVL</sequence>
<comment type="caution">
    <text evidence="12">The sequence shown here is derived from an EMBL/GenBank/DDBJ whole genome shotgun (WGS) entry which is preliminary data.</text>
</comment>
<evidence type="ECO:0000256" key="3">
    <source>
        <dbReference type="ARBA" id="ARBA00022448"/>
    </source>
</evidence>
<evidence type="ECO:0000256" key="2">
    <source>
        <dbReference type="ARBA" id="ARBA00009063"/>
    </source>
</evidence>
<dbReference type="CDD" id="cd21443">
    <property type="entry name" value="SNARE_NTD_STX6_STX10"/>
    <property type="match status" value="1"/>
</dbReference>
<dbReference type="PROSITE" id="PS50192">
    <property type="entry name" value="T_SNARE"/>
    <property type="match status" value="1"/>
</dbReference>
<dbReference type="Pfam" id="PF05739">
    <property type="entry name" value="SNARE"/>
    <property type="match status" value="1"/>
</dbReference>
<keyword evidence="5" id="KW-0653">Protein transport</keyword>
<dbReference type="SUPFAM" id="SSF47661">
    <property type="entry name" value="t-snare proteins"/>
    <property type="match status" value="1"/>
</dbReference>
<organism evidence="12 13">
    <name type="scientific">Schistosoma bovis</name>
    <name type="common">Blood fluke</name>
    <dbReference type="NCBI Taxonomy" id="6184"/>
    <lineage>
        <taxon>Eukaryota</taxon>
        <taxon>Metazoa</taxon>
        <taxon>Spiralia</taxon>
        <taxon>Lophotrochozoa</taxon>
        <taxon>Platyhelminthes</taxon>
        <taxon>Trematoda</taxon>
        <taxon>Digenea</taxon>
        <taxon>Strigeidida</taxon>
        <taxon>Schistosomatoidea</taxon>
        <taxon>Schistosomatidae</taxon>
        <taxon>Schistosoma</taxon>
    </lineage>
</organism>
<dbReference type="InterPro" id="IPR015260">
    <property type="entry name" value="Syntaxin-6/10/61_N"/>
</dbReference>
<evidence type="ECO:0000256" key="5">
    <source>
        <dbReference type="ARBA" id="ARBA00022927"/>
    </source>
</evidence>
<dbReference type="PANTHER" id="PTHR12791">
    <property type="entry name" value="GOLGI SNARE BET1-RELATED"/>
    <property type="match status" value="1"/>
</dbReference>
<feature type="domain" description="T-SNARE coiled-coil homology" evidence="11">
    <location>
        <begin position="205"/>
        <end position="267"/>
    </location>
</feature>
<name>A0A430Q252_SCHBO</name>
<evidence type="ECO:0000313" key="13">
    <source>
        <dbReference type="Proteomes" id="UP000290809"/>
    </source>
</evidence>
<evidence type="ECO:0000256" key="8">
    <source>
        <dbReference type="ARBA" id="ARBA00023054"/>
    </source>
</evidence>
<comment type="subcellular location">
    <subcellularLocation>
        <location evidence="1">Golgi apparatus membrane</location>
        <topology evidence="1">Single-pass type IV membrane protein</topology>
    </subcellularLocation>
</comment>
<evidence type="ECO:0000259" key="11">
    <source>
        <dbReference type="PROSITE" id="PS50192"/>
    </source>
</evidence>
<feature type="transmembrane region" description="Helical" evidence="10">
    <location>
        <begin position="277"/>
        <end position="296"/>
    </location>
</feature>
<keyword evidence="9 10" id="KW-0472">Membrane</keyword>
<keyword evidence="13" id="KW-1185">Reference proteome</keyword>
<dbReference type="GO" id="GO:0048193">
    <property type="term" value="P:Golgi vesicle transport"/>
    <property type="evidence" value="ECO:0007669"/>
    <property type="project" value="InterPro"/>
</dbReference>
<dbReference type="Proteomes" id="UP000290809">
    <property type="component" value="Unassembled WGS sequence"/>
</dbReference>
<dbReference type="EMBL" id="QMKO01003177">
    <property type="protein sequence ID" value="RTG81763.1"/>
    <property type="molecule type" value="Genomic_DNA"/>
</dbReference>
<keyword evidence="4 10" id="KW-0812">Transmembrane</keyword>